<keyword evidence="2" id="KW-0479">Metal-binding</keyword>
<feature type="domain" description="2Fe-2S ferredoxin-type" evidence="6">
    <location>
        <begin position="57"/>
        <end position="142"/>
    </location>
</feature>
<dbReference type="PROSITE" id="PS51387">
    <property type="entry name" value="FAD_PCMH"/>
    <property type="match status" value="1"/>
</dbReference>
<dbReference type="InterPro" id="IPR036010">
    <property type="entry name" value="2Fe-2S_ferredoxin-like_sf"/>
</dbReference>
<accession>A0A222FF28</accession>
<dbReference type="InterPro" id="IPR002346">
    <property type="entry name" value="Mopterin_DH_FAD-bd"/>
</dbReference>
<evidence type="ECO:0000256" key="2">
    <source>
        <dbReference type="ARBA" id="ARBA00022723"/>
    </source>
</evidence>
<keyword evidence="5" id="KW-0408">Iron</keyword>
<proteinExistence type="predicted"/>
<reference evidence="8 9" key="1">
    <citation type="submission" date="2017-07" db="EMBL/GenBank/DDBJ databases">
        <title>Annotated genome sequence of Bacterioplanes sanyensis isolated from Red Sea.</title>
        <authorList>
            <person name="Rehman Z.U."/>
        </authorList>
    </citation>
    <scope>NUCLEOTIDE SEQUENCE [LARGE SCALE GENOMIC DNA]</scope>
    <source>
        <strain evidence="8 9">NV9</strain>
    </source>
</reference>
<evidence type="ECO:0000256" key="1">
    <source>
        <dbReference type="ARBA" id="ARBA00022630"/>
    </source>
</evidence>
<dbReference type="KEGG" id="bsan:CHH28_01070"/>
<dbReference type="PANTHER" id="PTHR45444">
    <property type="entry name" value="XANTHINE DEHYDROGENASE"/>
    <property type="match status" value="1"/>
</dbReference>
<dbReference type="InterPro" id="IPR012175">
    <property type="entry name" value="Xanth_DH_ssu_bac"/>
</dbReference>
<dbReference type="InterPro" id="IPR006058">
    <property type="entry name" value="2Fe2S_fd_BS"/>
</dbReference>
<dbReference type="InterPro" id="IPR036318">
    <property type="entry name" value="FAD-bd_PCMH-like_sf"/>
</dbReference>
<name>A0A222FF28_9GAMM</name>
<protein>
    <submittedName>
        <fullName evidence="8">Xanthine dehydrogenase small subunit</fullName>
    </submittedName>
</protein>
<dbReference type="PIRSF" id="PIRSF036557">
    <property type="entry name" value="XdhA_RC"/>
    <property type="match status" value="1"/>
</dbReference>
<dbReference type="CDD" id="cd00207">
    <property type="entry name" value="fer2"/>
    <property type="match status" value="1"/>
</dbReference>
<dbReference type="InterPro" id="IPR001041">
    <property type="entry name" value="2Fe-2S_ferredoxin-type"/>
</dbReference>
<gene>
    <name evidence="8" type="primary">xdhA</name>
    <name evidence="8" type="ORF">CHH28_01070</name>
</gene>
<feature type="domain" description="FAD-binding PCMH-type" evidence="7">
    <location>
        <begin position="265"/>
        <end position="438"/>
    </location>
</feature>
<dbReference type="InterPro" id="IPR016166">
    <property type="entry name" value="FAD-bd_PCMH"/>
</dbReference>
<dbReference type="Pfam" id="PF01799">
    <property type="entry name" value="Fer2_2"/>
    <property type="match status" value="1"/>
</dbReference>
<keyword evidence="9" id="KW-1185">Reference proteome</keyword>
<dbReference type="NCBIfam" id="TIGR02963">
    <property type="entry name" value="xanthine_xdhA"/>
    <property type="match status" value="1"/>
</dbReference>
<evidence type="ECO:0000313" key="9">
    <source>
        <dbReference type="Proteomes" id="UP000202440"/>
    </source>
</evidence>
<keyword evidence="3" id="KW-0274">FAD</keyword>
<organism evidence="8 9">
    <name type="scientific">Bacterioplanes sanyensis</name>
    <dbReference type="NCBI Taxonomy" id="1249553"/>
    <lineage>
        <taxon>Bacteria</taxon>
        <taxon>Pseudomonadati</taxon>
        <taxon>Pseudomonadota</taxon>
        <taxon>Gammaproteobacteria</taxon>
        <taxon>Oceanospirillales</taxon>
        <taxon>Oceanospirillaceae</taxon>
        <taxon>Bacterioplanes</taxon>
    </lineage>
</organism>
<dbReference type="EMBL" id="CP022530">
    <property type="protein sequence ID" value="ASP37359.1"/>
    <property type="molecule type" value="Genomic_DNA"/>
</dbReference>
<dbReference type="GO" id="GO:0005506">
    <property type="term" value="F:iron ion binding"/>
    <property type="evidence" value="ECO:0007669"/>
    <property type="project" value="InterPro"/>
</dbReference>
<dbReference type="Pfam" id="PF00941">
    <property type="entry name" value="FAD_binding_5"/>
    <property type="match status" value="1"/>
</dbReference>
<dbReference type="InterPro" id="IPR016169">
    <property type="entry name" value="FAD-bd_PCMH_sub2"/>
</dbReference>
<dbReference type="GO" id="GO:0004854">
    <property type="term" value="F:xanthine dehydrogenase activity"/>
    <property type="evidence" value="ECO:0007669"/>
    <property type="project" value="InterPro"/>
</dbReference>
<dbReference type="Gene3D" id="3.10.20.30">
    <property type="match status" value="1"/>
</dbReference>
<dbReference type="SUPFAM" id="SSF47741">
    <property type="entry name" value="CO dehydrogenase ISP C-domain like"/>
    <property type="match status" value="1"/>
</dbReference>
<dbReference type="InterPro" id="IPR036683">
    <property type="entry name" value="CO_DH_flav_C_dom_sf"/>
</dbReference>
<dbReference type="Gene3D" id="3.30.390.50">
    <property type="entry name" value="CO dehydrogenase flavoprotein, C-terminal domain"/>
    <property type="match status" value="1"/>
</dbReference>
<dbReference type="PROSITE" id="PS00197">
    <property type="entry name" value="2FE2S_FER_1"/>
    <property type="match status" value="1"/>
</dbReference>
<dbReference type="Gene3D" id="3.30.43.10">
    <property type="entry name" value="Uridine Diphospho-n-acetylenolpyruvylglucosamine Reductase, domain 2"/>
    <property type="match status" value="1"/>
</dbReference>
<dbReference type="Gene3D" id="3.30.465.10">
    <property type="match status" value="1"/>
</dbReference>
<dbReference type="InterPro" id="IPR014307">
    <property type="entry name" value="Xanthine_DH_ssu"/>
</dbReference>
<keyword evidence="4" id="KW-0560">Oxidoreductase</keyword>
<evidence type="ECO:0000256" key="3">
    <source>
        <dbReference type="ARBA" id="ARBA00022827"/>
    </source>
</evidence>
<dbReference type="Gene3D" id="1.10.150.120">
    <property type="entry name" value="[2Fe-2S]-binding domain"/>
    <property type="match status" value="1"/>
</dbReference>
<dbReference type="Pfam" id="PF03450">
    <property type="entry name" value="CO_deh_flav_C"/>
    <property type="match status" value="1"/>
</dbReference>
<dbReference type="InterPro" id="IPR036884">
    <property type="entry name" value="2Fe-2S-bd_dom_sf"/>
</dbReference>
<evidence type="ECO:0000259" key="6">
    <source>
        <dbReference type="PROSITE" id="PS51085"/>
    </source>
</evidence>
<keyword evidence="1" id="KW-0285">Flavoprotein</keyword>
<dbReference type="InterPro" id="IPR012675">
    <property type="entry name" value="Beta-grasp_dom_sf"/>
</dbReference>
<evidence type="ECO:0000313" key="8">
    <source>
        <dbReference type="EMBL" id="ASP37359.1"/>
    </source>
</evidence>
<dbReference type="SUPFAM" id="SSF54292">
    <property type="entry name" value="2Fe-2S ferredoxin-like"/>
    <property type="match status" value="1"/>
</dbReference>
<dbReference type="PROSITE" id="PS51085">
    <property type="entry name" value="2FE2S_FER_2"/>
    <property type="match status" value="1"/>
</dbReference>
<dbReference type="GO" id="GO:0071949">
    <property type="term" value="F:FAD binding"/>
    <property type="evidence" value="ECO:0007669"/>
    <property type="project" value="InterPro"/>
</dbReference>
<evidence type="ECO:0000256" key="4">
    <source>
        <dbReference type="ARBA" id="ARBA00023002"/>
    </source>
</evidence>
<dbReference type="Pfam" id="PF00111">
    <property type="entry name" value="Fer2"/>
    <property type="match status" value="1"/>
</dbReference>
<dbReference type="Proteomes" id="UP000202440">
    <property type="component" value="Chromosome"/>
</dbReference>
<evidence type="ECO:0000259" key="7">
    <source>
        <dbReference type="PROSITE" id="PS51387"/>
    </source>
</evidence>
<dbReference type="InterPro" id="IPR016208">
    <property type="entry name" value="Ald_Oxase/xanthine_DH-like"/>
</dbReference>
<evidence type="ECO:0000256" key="5">
    <source>
        <dbReference type="ARBA" id="ARBA00023004"/>
    </source>
</evidence>
<dbReference type="InterPro" id="IPR016167">
    <property type="entry name" value="FAD-bd_PCMH_sub1"/>
</dbReference>
<dbReference type="SMART" id="SM01092">
    <property type="entry name" value="CO_deh_flav_C"/>
    <property type="match status" value="1"/>
</dbReference>
<dbReference type="SUPFAM" id="SSF55447">
    <property type="entry name" value="CO dehydrogenase flavoprotein C-terminal domain-like"/>
    <property type="match status" value="1"/>
</dbReference>
<dbReference type="PANTHER" id="PTHR45444:SF3">
    <property type="entry name" value="XANTHINE DEHYDROGENASE"/>
    <property type="match status" value="1"/>
</dbReference>
<dbReference type="AlphaFoldDB" id="A0A222FF28"/>
<sequence>MHQLGYDENTLDQVVRFLQGLTRKTAANRKSAGCQRARKTAAIIRYFCVAAIKKGDTVIRINLNGEWVEDAQADPQWTILRYLRTQMAQVDVKEGCAGGDCGACTVMVGRATEQGLQYQSINACIALLATVHNAYVITPQGLAKDGTLHPAQQALIDHHGSQCGFCTPGFVMSMATLYQQQCQPSESTATGQTVSNPAEHGWSAPEDDAIHAALSGNLCRCTGYRPIIDAARAMGDYPAKNADAVVSFDPNAIKVSDEDGLQPLLQHQQRQLFVPHTEEQLKILLQQYPQATLWAGGTDLGLEISQRFRQFDTVICLHAIASLQHSQDQPEQLLLGAGMTYSQLEQELSSDFPSFAELLHRIGSRQVRNLGTLGGNIANASPIGDTPPVLLALGAQLEIDGIYGRHQLAAQDFFTGYKQTRLREGEYLRAIILPKLTAQQTLHCFKVSKRYDDDISAVMFAAVLGIDNHTIVDARVACGGVAATPLRASNVERALIGQPWSEQTMLQAAQQVEQDYQPIDDVRATKEYRLQLVRNLLLKTWAQLEALV</sequence>
<dbReference type="SUPFAM" id="SSF56176">
    <property type="entry name" value="FAD-binding/transporter-associated domain-like"/>
    <property type="match status" value="1"/>
</dbReference>
<dbReference type="InterPro" id="IPR002888">
    <property type="entry name" value="2Fe-2S-bd"/>
</dbReference>
<dbReference type="InterPro" id="IPR005107">
    <property type="entry name" value="CO_DH_flav_C"/>
</dbReference>
<dbReference type="GO" id="GO:0051537">
    <property type="term" value="F:2 iron, 2 sulfur cluster binding"/>
    <property type="evidence" value="ECO:0007669"/>
    <property type="project" value="InterPro"/>
</dbReference>